<feature type="transmembrane region" description="Helical" evidence="11">
    <location>
        <begin position="739"/>
        <end position="763"/>
    </location>
</feature>
<keyword evidence="6" id="KW-0297">G-protein coupled receptor</keyword>
<dbReference type="CDD" id="cd15039">
    <property type="entry name" value="7tmB3_Methuselah-like"/>
    <property type="match status" value="1"/>
</dbReference>
<feature type="transmembrane region" description="Helical" evidence="11">
    <location>
        <begin position="562"/>
        <end position="581"/>
    </location>
</feature>
<evidence type="ECO:0000256" key="3">
    <source>
        <dbReference type="ARBA" id="ARBA00022692"/>
    </source>
</evidence>
<evidence type="ECO:0000256" key="9">
    <source>
        <dbReference type="ARBA" id="ARBA00023224"/>
    </source>
</evidence>
<feature type="transmembrane region" description="Helical" evidence="11">
    <location>
        <begin position="639"/>
        <end position="663"/>
    </location>
</feature>
<dbReference type="GO" id="GO:0005886">
    <property type="term" value="C:plasma membrane"/>
    <property type="evidence" value="ECO:0007669"/>
    <property type="project" value="TreeGrafter"/>
</dbReference>
<feature type="transmembrane region" description="Helical" evidence="11">
    <location>
        <begin position="527"/>
        <end position="550"/>
    </location>
</feature>
<feature type="domain" description="G-protein coupled receptors family 2 profile 2" evidence="12">
    <location>
        <begin position="525"/>
        <end position="800"/>
    </location>
</feature>
<protein>
    <recommendedName>
        <fullName evidence="12">G-protein coupled receptors family 2 profile 2 domain-containing protein</fullName>
    </recommendedName>
</protein>
<dbReference type="Pfam" id="PF06652">
    <property type="entry name" value="Methuselah_N"/>
    <property type="match status" value="1"/>
</dbReference>
<evidence type="ECO:0000256" key="4">
    <source>
        <dbReference type="ARBA" id="ARBA00022729"/>
    </source>
</evidence>
<dbReference type="InterPro" id="IPR023311">
    <property type="entry name" value="Methusela_ecto_dom_2"/>
</dbReference>
<dbReference type="InterPro" id="IPR036272">
    <property type="entry name" value="Methuselah_N_sf"/>
</dbReference>
<gene>
    <name evidence="13" type="ORF">E2986_04453</name>
</gene>
<dbReference type="Proteomes" id="UP000655588">
    <property type="component" value="Unassembled WGS sequence"/>
</dbReference>
<comment type="similarity">
    <text evidence="2">Belongs to the G-protein coupled receptor 2 family. Mth subfamily.</text>
</comment>
<dbReference type="PANTHER" id="PTHR47154">
    <property type="entry name" value="G-PROTEIN COUPLED RECEPTOR MTH-RELATED"/>
    <property type="match status" value="1"/>
</dbReference>
<dbReference type="PANTHER" id="PTHR47154:SF2">
    <property type="entry name" value="G-PROTEIN COUPLED RECEPTOR MTH-RELATED"/>
    <property type="match status" value="1"/>
</dbReference>
<dbReference type="GO" id="GO:0012505">
    <property type="term" value="C:endomembrane system"/>
    <property type="evidence" value="ECO:0007669"/>
    <property type="project" value="UniProtKB-SubCell"/>
</dbReference>
<keyword evidence="5 11" id="KW-1133">Transmembrane helix</keyword>
<evidence type="ECO:0000256" key="5">
    <source>
        <dbReference type="ARBA" id="ARBA00022989"/>
    </source>
</evidence>
<dbReference type="Gene3D" id="2.170.180.11">
    <property type="entry name" value="Methuselah ectodomain, domain 2"/>
    <property type="match status" value="2"/>
</dbReference>
<dbReference type="Pfam" id="PF00002">
    <property type="entry name" value="7tm_2"/>
    <property type="match status" value="1"/>
</dbReference>
<dbReference type="InterPro" id="IPR017981">
    <property type="entry name" value="GPCR_2-like_7TM"/>
</dbReference>
<keyword evidence="8" id="KW-0675">Receptor</keyword>
<dbReference type="SUPFAM" id="SSF63877">
    <property type="entry name" value="Methuselah ectodomain"/>
    <property type="match status" value="2"/>
</dbReference>
<evidence type="ECO:0000256" key="6">
    <source>
        <dbReference type="ARBA" id="ARBA00023040"/>
    </source>
</evidence>
<evidence type="ECO:0000256" key="10">
    <source>
        <dbReference type="SAM" id="MobiDB-lite"/>
    </source>
</evidence>
<comment type="caution">
    <text evidence="13">The sequence shown here is derived from an EMBL/GenBank/DDBJ whole genome shotgun (WGS) entry which is preliminary data.</text>
</comment>
<dbReference type="AlphaFoldDB" id="A0A833RSR7"/>
<organism evidence="13 14">
    <name type="scientific">Frieseomelitta varia</name>
    <dbReference type="NCBI Taxonomy" id="561572"/>
    <lineage>
        <taxon>Eukaryota</taxon>
        <taxon>Metazoa</taxon>
        <taxon>Ecdysozoa</taxon>
        <taxon>Arthropoda</taxon>
        <taxon>Hexapoda</taxon>
        <taxon>Insecta</taxon>
        <taxon>Pterygota</taxon>
        <taxon>Neoptera</taxon>
        <taxon>Endopterygota</taxon>
        <taxon>Hymenoptera</taxon>
        <taxon>Apocrita</taxon>
        <taxon>Aculeata</taxon>
        <taxon>Apoidea</taxon>
        <taxon>Anthophila</taxon>
        <taxon>Apidae</taxon>
        <taxon>Frieseomelitta</taxon>
    </lineage>
</organism>
<dbReference type="PROSITE" id="PS50261">
    <property type="entry name" value="G_PROTEIN_RECEP_F2_4"/>
    <property type="match status" value="1"/>
</dbReference>
<feature type="transmembrane region" description="Helical" evidence="11">
    <location>
        <begin position="593"/>
        <end position="618"/>
    </location>
</feature>
<dbReference type="GO" id="GO:0007166">
    <property type="term" value="P:cell surface receptor signaling pathway"/>
    <property type="evidence" value="ECO:0007669"/>
    <property type="project" value="InterPro"/>
</dbReference>
<accession>A0A833RSR7</accession>
<dbReference type="GO" id="GO:0008528">
    <property type="term" value="F:G protein-coupled peptide receptor activity"/>
    <property type="evidence" value="ECO:0007669"/>
    <property type="project" value="TreeGrafter"/>
</dbReference>
<keyword evidence="9" id="KW-0807">Transducer</keyword>
<dbReference type="InterPro" id="IPR010596">
    <property type="entry name" value="Methuselah_N_dom"/>
</dbReference>
<dbReference type="Gene3D" id="1.20.1070.10">
    <property type="entry name" value="Rhodopsin 7-helix transmembrane proteins"/>
    <property type="match status" value="1"/>
</dbReference>
<feature type="transmembrane region" description="Helical" evidence="11">
    <location>
        <begin position="691"/>
        <end position="715"/>
    </location>
</feature>
<evidence type="ECO:0000313" key="14">
    <source>
        <dbReference type="Proteomes" id="UP000655588"/>
    </source>
</evidence>
<dbReference type="InterPro" id="IPR051384">
    <property type="entry name" value="Mth_GPCR"/>
</dbReference>
<comment type="subcellular location">
    <subcellularLocation>
        <location evidence="1">Endomembrane system</location>
        <topology evidence="1">Multi-pass membrane protein</topology>
    </subcellularLocation>
</comment>
<evidence type="ECO:0000256" key="7">
    <source>
        <dbReference type="ARBA" id="ARBA00023136"/>
    </source>
</evidence>
<keyword evidence="4" id="KW-0732">Signal</keyword>
<evidence type="ECO:0000313" key="13">
    <source>
        <dbReference type="EMBL" id="KAF3422446.1"/>
    </source>
</evidence>
<feature type="transmembrane region" description="Helical" evidence="11">
    <location>
        <begin position="240"/>
        <end position="261"/>
    </location>
</feature>
<evidence type="ECO:0000259" key="12">
    <source>
        <dbReference type="PROSITE" id="PS50261"/>
    </source>
</evidence>
<evidence type="ECO:0000256" key="8">
    <source>
        <dbReference type="ARBA" id="ARBA00023170"/>
    </source>
</evidence>
<keyword evidence="14" id="KW-1185">Reference proteome</keyword>
<proteinExistence type="inferred from homology"/>
<name>A0A833RSR7_9HYME</name>
<sequence length="859" mass="98328">MIHSRTEITEFMTRIDNNCMSLHRLCTIVRFNVTLFVLICHSTKIGGEKMERTEGSFCRPFPGIAFEGSKIDRLENGSLLYDKLVYPAGSYRAFENKTYGCICNLRTCLRKCCKRNEILGKGDRPNCVRLSNGSFAPDLVLEQHQLATEWIEGTSGLSKLFVLVEDMQCPENMSRYMLEPERYDDDAFVLQANGTLETVAYKFAAWNYCLDWKESFEKVVALVCSSDSSTVNSSSDREEYFDVGLVVSIPFFFATFFVYAIIPELRNLYGKTLMCYVGCLILAYTFLVLAKLNYLKFIFCSTIVAINATQSSPRLDDTIAPIARRDLVESVVETDDGESTTVRMDSDDETYASRRMLAGPSEDIEERRNVSTMPSRGNRTDDDGTVDRTGPQADQGRTRLPLCCQYGYRLRRNRCIETNGTFRYPALYHADDLTLIDAAPNHRLGYFHLFVRDPCVDRQRYKLVPDENPIDAFMLLDNGSIYMQNEGNILRETDYCLGIVDTESFDVVLCFDTDEESENNEGVKLTVIFPVGLIVSVPFLLATFIVYTLIPEFSRSMHGRTLRGYVGSLVVAYVILAVVQISPQEQISDSLCIVFAFIIYFSFLASFFWLNVMCFDIWWTFGGFRSLRGSVMQRERKKFLIYSIYAWGCALILTGVCVIVDFFPDIPEYVIKPQFGRQNCWFTTRNARAVYFYGPMGVTVFCNICLFISTALKIVQHKKNTAQQLKGTDSRRHDDNKQWCIFFLFLFNLYLKLFIVMGINWSMEIVSWLCDNSPAYIWYLTDLTNTLQGVIIFLIFVWKDKVKRLLLKRFGCRGSNVLSRTRSTCHSSAVSRTSTLTTQFQEKIDLYSNDPSGKSIVDN</sequence>
<keyword evidence="7 11" id="KW-0472">Membrane</keyword>
<feature type="region of interest" description="Disordered" evidence="10">
    <location>
        <begin position="362"/>
        <end position="394"/>
    </location>
</feature>
<feature type="transmembrane region" description="Helical" evidence="11">
    <location>
        <begin position="273"/>
        <end position="294"/>
    </location>
</feature>
<feature type="transmembrane region" description="Helical" evidence="11">
    <location>
        <begin position="775"/>
        <end position="798"/>
    </location>
</feature>
<dbReference type="InterPro" id="IPR000832">
    <property type="entry name" value="GPCR_2_secretin-like"/>
</dbReference>
<evidence type="ECO:0000256" key="11">
    <source>
        <dbReference type="SAM" id="Phobius"/>
    </source>
</evidence>
<keyword evidence="3 11" id="KW-0812">Transmembrane</keyword>
<dbReference type="SUPFAM" id="SSF81321">
    <property type="entry name" value="Family A G protein-coupled receptor-like"/>
    <property type="match status" value="1"/>
</dbReference>
<evidence type="ECO:0000256" key="2">
    <source>
        <dbReference type="ARBA" id="ARBA00008979"/>
    </source>
</evidence>
<reference evidence="13" key="1">
    <citation type="submission" date="2019-11" db="EMBL/GenBank/DDBJ databases">
        <title>The nuclear and mitochondrial genomes of Frieseomelitta varia - a highly eusocial stingless bee (Meliponini) with a permanently sterile worker caste.</title>
        <authorList>
            <person name="Freitas F.C.P."/>
            <person name="Lourenco A.P."/>
            <person name="Nunes F.M.F."/>
            <person name="Paschoal A.R."/>
            <person name="Abreu F.C.P."/>
            <person name="Barbin F.O."/>
            <person name="Bataglia L."/>
            <person name="Cardoso-Junior C.A.M."/>
            <person name="Cervoni M.S."/>
            <person name="Silva S.R."/>
            <person name="Dalarmi F."/>
            <person name="Del Lama M.A."/>
            <person name="Depintor T.S."/>
            <person name="Ferreira K.M."/>
            <person name="Goria P.S."/>
            <person name="Jaskot M.C."/>
            <person name="Lago D.C."/>
            <person name="Luna-Lucena D."/>
            <person name="Moda L.M."/>
            <person name="Nascimento L."/>
            <person name="Pedrino M."/>
            <person name="Rabico F.O."/>
            <person name="Sanches F.C."/>
            <person name="Santos D.E."/>
            <person name="Santos C.G."/>
            <person name="Vieira J."/>
            <person name="Lopes T.F."/>
            <person name="Barchuk A.R."/>
            <person name="Hartfelder K."/>
            <person name="Simoes Z.L.P."/>
            <person name="Bitondi M.M.G."/>
            <person name="Pinheiro D.G."/>
        </authorList>
    </citation>
    <scope>NUCLEOTIDE SEQUENCE</scope>
    <source>
        <strain evidence="13">USP_RPSP 00005682</strain>
        <tissue evidence="13">Whole individual</tissue>
    </source>
</reference>
<dbReference type="EMBL" id="WNWW01000708">
    <property type="protein sequence ID" value="KAF3422446.1"/>
    <property type="molecule type" value="Genomic_DNA"/>
</dbReference>
<evidence type="ECO:0000256" key="1">
    <source>
        <dbReference type="ARBA" id="ARBA00004127"/>
    </source>
</evidence>